<dbReference type="Proteomes" id="UP000690515">
    <property type="component" value="Unassembled WGS sequence"/>
</dbReference>
<dbReference type="InterPro" id="IPR005031">
    <property type="entry name" value="COQ10_START"/>
</dbReference>
<feature type="domain" description="Coenzyme Q-binding protein COQ10 START" evidence="3">
    <location>
        <begin position="12"/>
        <end position="135"/>
    </location>
</feature>
<protein>
    <submittedName>
        <fullName evidence="4">Type II toxin-antitoxin system RatA family toxin</fullName>
    </submittedName>
</protein>
<dbReference type="SUPFAM" id="SSF55961">
    <property type="entry name" value="Bet v1-like"/>
    <property type="match status" value="1"/>
</dbReference>
<dbReference type="RefSeq" id="WP_215818768.1">
    <property type="nucleotide sequence ID" value="NZ_JAGSOY010000008.1"/>
</dbReference>
<dbReference type="Pfam" id="PF03364">
    <property type="entry name" value="Polyketide_cyc"/>
    <property type="match status" value="1"/>
</dbReference>
<sequence>MAVINRSALVMYSARAMFDLINDIESYPHFLPWCVGAKVHSRHSDMVEASLDVAKGGLRHSFTTRNHLSECDSIEMELVQGPFSKLKGKWHFKALADNACKVELDIAFTLSGKMLEKTLGAFLVSATSSMVDAFCQRAKEVYG</sequence>
<gene>
    <name evidence="4" type="ORF">KCG35_06000</name>
</gene>
<reference evidence="4 5" key="1">
    <citation type="submission" date="2021-04" db="EMBL/GenBank/DDBJ databases">
        <authorList>
            <person name="Pira H."/>
            <person name="Risdian C."/>
            <person name="Wink J."/>
        </authorList>
    </citation>
    <scope>NUCLEOTIDE SEQUENCE [LARGE SCALE GENOMIC DNA]</scope>
    <source>
        <strain evidence="4 5">WH53</strain>
    </source>
</reference>
<dbReference type="InterPro" id="IPR023393">
    <property type="entry name" value="START-like_dom_sf"/>
</dbReference>
<comment type="similarity">
    <text evidence="1">Belongs to the ribosome association toxin RatA family.</text>
</comment>
<dbReference type="CDD" id="cd07813">
    <property type="entry name" value="COQ10p_like"/>
    <property type="match status" value="1"/>
</dbReference>
<evidence type="ECO:0000256" key="2">
    <source>
        <dbReference type="ARBA" id="ARBA00022649"/>
    </source>
</evidence>
<dbReference type="EMBL" id="JAGSOY010000008">
    <property type="protein sequence ID" value="MBU2710604.1"/>
    <property type="molecule type" value="Genomic_DNA"/>
</dbReference>
<evidence type="ECO:0000259" key="3">
    <source>
        <dbReference type="Pfam" id="PF03364"/>
    </source>
</evidence>
<evidence type="ECO:0000313" key="5">
    <source>
        <dbReference type="Proteomes" id="UP000690515"/>
    </source>
</evidence>
<accession>A0ABS5Z981</accession>
<keyword evidence="2" id="KW-1277">Toxin-antitoxin system</keyword>
<keyword evidence="5" id="KW-1185">Reference proteome</keyword>
<evidence type="ECO:0000313" key="4">
    <source>
        <dbReference type="EMBL" id="MBU2710604.1"/>
    </source>
</evidence>
<evidence type="ECO:0000256" key="1">
    <source>
        <dbReference type="ARBA" id="ARBA00008918"/>
    </source>
</evidence>
<dbReference type="Gene3D" id="3.30.530.20">
    <property type="match status" value="1"/>
</dbReference>
<organism evidence="4 5">
    <name type="scientific">Zooshikella harenae</name>
    <dbReference type="NCBI Taxonomy" id="2827238"/>
    <lineage>
        <taxon>Bacteria</taxon>
        <taxon>Pseudomonadati</taxon>
        <taxon>Pseudomonadota</taxon>
        <taxon>Gammaproteobacteria</taxon>
        <taxon>Oceanospirillales</taxon>
        <taxon>Zooshikellaceae</taxon>
        <taxon>Zooshikella</taxon>
    </lineage>
</organism>
<dbReference type="InterPro" id="IPR044996">
    <property type="entry name" value="COQ10-like"/>
</dbReference>
<name>A0ABS5Z981_9GAMM</name>
<dbReference type="PANTHER" id="PTHR12901:SF10">
    <property type="entry name" value="COENZYME Q-BINDING PROTEIN COQ10, MITOCHONDRIAL"/>
    <property type="match status" value="1"/>
</dbReference>
<dbReference type="PANTHER" id="PTHR12901">
    <property type="entry name" value="SPERM PROTEIN HOMOLOG"/>
    <property type="match status" value="1"/>
</dbReference>
<proteinExistence type="inferred from homology"/>
<comment type="caution">
    <text evidence="4">The sequence shown here is derived from an EMBL/GenBank/DDBJ whole genome shotgun (WGS) entry which is preliminary data.</text>
</comment>